<reference evidence="5 6" key="1">
    <citation type="journal article" date="2019" name="Nat. Microbiol.">
        <title>Mediterranean grassland soil C-N compound turnover is dependent on rainfall and depth, and is mediated by genomically divergent microorganisms.</title>
        <authorList>
            <person name="Diamond S."/>
            <person name="Andeer P.F."/>
            <person name="Li Z."/>
            <person name="Crits-Christoph A."/>
            <person name="Burstein D."/>
            <person name="Anantharaman K."/>
            <person name="Lane K.R."/>
            <person name="Thomas B.C."/>
            <person name="Pan C."/>
            <person name="Northen T.R."/>
            <person name="Banfield J.F."/>
        </authorList>
    </citation>
    <scope>NUCLEOTIDE SEQUENCE [LARGE SCALE GENOMIC DNA]</scope>
    <source>
        <strain evidence="5">NP_6</strain>
    </source>
</reference>
<accession>A0A537JGB7</accession>
<evidence type="ECO:0000256" key="1">
    <source>
        <dbReference type="ARBA" id="ARBA00004418"/>
    </source>
</evidence>
<gene>
    <name evidence="5" type="ORF">E6H03_05275</name>
</gene>
<comment type="caution">
    <text evidence="5">The sequence shown here is derived from an EMBL/GenBank/DDBJ whole genome shotgun (WGS) entry which is preliminary data.</text>
</comment>
<evidence type="ECO:0000256" key="3">
    <source>
        <dbReference type="ARBA" id="ARBA00022729"/>
    </source>
</evidence>
<protein>
    <submittedName>
        <fullName evidence="5">ABC transporter substrate-binding protein</fullName>
    </submittedName>
</protein>
<dbReference type="PANTHER" id="PTHR30024:SF47">
    <property type="entry name" value="TAURINE-BINDING PERIPLASMIC PROTEIN"/>
    <property type="match status" value="1"/>
</dbReference>
<dbReference type="GO" id="GO:0042597">
    <property type="term" value="C:periplasmic space"/>
    <property type="evidence" value="ECO:0007669"/>
    <property type="project" value="UniProtKB-SubCell"/>
</dbReference>
<evidence type="ECO:0000259" key="4">
    <source>
        <dbReference type="Pfam" id="PF09084"/>
    </source>
</evidence>
<comment type="subcellular location">
    <subcellularLocation>
        <location evidence="1">Periplasm</location>
    </subcellularLocation>
</comment>
<comment type="similarity">
    <text evidence="2">Belongs to the bacterial solute-binding protein SsuA/TauA family.</text>
</comment>
<keyword evidence="3" id="KW-0732">Signal</keyword>
<proteinExistence type="inferred from homology"/>
<evidence type="ECO:0000313" key="5">
    <source>
        <dbReference type="EMBL" id="TMI82583.1"/>
    </source>
</evidence>
<evidence type="ECO:0000313" key="6">
    <source>
        <dbReference type="Proteomes" id="UP000318093"/>
    </source>
</evidence>
<dbReference type="Proteomes" id="UP000318093">
    <property type="component" value="Unassembled WGS sequence"/>
</dbReference>
<dbReference type="CDD" id="cd01008">
    <property type="entry name" value="PBP2_NrtA_SsuA_CpmA_like"/>
    <property type="match status" value="1"/>
</dbReference>
<dbReference type="SUPFAM" id="SSF53850">
    <property type="entry name" value="Periplasmic binding protein-like II"/>
    <property type="match status" value="1"/>
</dbReference>
<dbReference type="AlphaFoldDB" id="A0A537JGB7"/>
<dbReference type="Gene3D" id="3.40.190.10">
    <property type="entry name" value="Periplasmic binding protein-like II"/>
    <property type="match status" value="2"/>
</dbReference>
<dbReference type="EMBL" id="VBAN01000154">
    <property type="protein sequence ID" value="TMI82583.1"/>
    <property type="molecule type" value="Genomic_DNA"/>
</dbReference>
<feature type="domain" description="SsuA/THI5-like" evidence="4">
    <location>
        <begin position="41"/>
        <end position="261"/>
    </location>
</feature>
<dbReference type="InterPro" id="IPR015168">
    <property type="entry name" value="SsuA/THI5"/>
</dbReference>
<dbReference type="Pfam" id="PF09084">
    <property type="entry name" value="NMT1"/>
    <property type="match status" value="1"/>
</dbReference>
<name>A0A537JGB7_9BACT</name>
<evidence type="ECO:0000256" key="2">
    <source>
        <dbReference type="ARBA" id="ARBA00010742"/>
    </source>
</evidence>
<organism evidence="5 6">
    <name type="scientific">Candidatus Segetimicrobium genomatis</name>
    <dbReference type="NCBI Taxonomy" id="2569760"/>
    <lineage>
        <taxon>Bacteria</taxon>
        <taxon>Bacillati</taxon>
        <taxon>Candidatus Sysuimicrobiota</taxon>
        <taxon>Candidatus Sysuimicrobiia</taxon>
        <taxon>Candidatus Sysuimicrobiales</taxon>
        <taxon>Candidatus Segetimicrobiaceae</taxon>
        <taxon>Candidatus Segetimicrobium</taxon>
    </lineage>
</organism>
<dbReference type="PANTHER" id="PTHR30024">
    <property type="entry name" value="ALIPHATIC SULFONATES-BINDING PROTEIN-RELATED"/>
    <property type="match status" value="1"/>
</dbReference>
<sequence>MQARGRIRNGILTGALVMLMGWAPVALGQAPRQFTLATVNNMNHVPEFVGVEKGIFVKHGVDLKIKVLNSGAETMRAFQGGDAQFITVTPTTLAAAYNAGLRLVAFVVVMGDPTRVYYDDMLAITSRPGSGIRRLHVEDLVGKRVGMVLAGTGEAYLRAVLRRQGIAADRVTFVNVPAPNHVSVMRSGDVDAEATWEPFGTMMLQQVPGAYIVIRGGGYLGYDLYVATSGDFVKNNPDVVGQLVAGFAESEWYIRHHQAEAAQIATRWIEGLDPTAAAKAITYMNFDPRFSRNTFTAADLEQRALLTQGRIKQLVDFSQELDPAPVERATREQPQFFADLKPVR</sequence>